<evidence type="ECO:0000313" key="2">
    <source>
        <dbReference type="EMBL" id="MBD8084301.1"/>
    </source>
</evidence>
<dbReference type="Gene3D" id="3.40.50.2000">
    <property type="entry name" value="Glycogen Phosphorylase B"/>
    <property type="match status" value="1"/>
</dbReference>
<dbReference type="InterPro" id="IPR001296">
    <property type="entry name" value="Glyco_trans_1"/>
</dbReference>
<dbReference type="PANTHER" id="PTHR46401:SF8">
    <property type="entry name" value="BLL6006 PROTEIN"/>
    <property type="match status" value="1"/>
</dbReference>
<accession>A0ABR8ZG71</accession>
<reference evidence="2 3" key="1">
    <citation type="submission" date="2020-09" db="EMBL/GenBank/DDBJ databases">
        <title>Genome seq and assembly of Chryseobacterium sp.</title>
        <authorList>
            <person name="Chhetri G."/>
        </authorList>
    </citation>
    <scope>NUCLEOTIDE SEQUENCE [LARGE SCALE GENOMIC DNA]</scope>
    <source>
        <strain evidence="2 3">GCR10</strain>
    </source>
</reference>
<evidence type="ECO:0000259" key="1">
    <source>
        <dbReference type="Pfam" id="PF00534"/>
    </source>
</evidence>
<evidence type="ECO:0000313" key="3">
    <source>
        <dbReference type="Proteomes" id="UP000637299"/>
    </source>
</evidence>
<feature type="domain" description="Glycosyl transferase family 1" evidence="1">
    <location>
        <begin position="203"/>
        <end position="347"/>
    </location>
</feature>
<dbReference type="SUPFAM" id="SSF53756">
    <property type="entry name" value="UDP-Glycosyltransferase/glycogen phosphorylase"/>
    <property type="match status" value="1"/>
</dbReference>
<gene>
    <name evidence="2" type="ORF">IC610_17985</name>
</gene>
<protein>
    <submittedName>
        <fullName evidence="2">Glycosyltransferase</fullName>
    </submittedName>
</protein>
<dbReference type="Pfam" id="PF00534">
    <property type="entry name" value="Glycos_transf_1"/>
    <property type="match status" value="1"/>
</dbReference>
<dbReference type="EMBL" id="JACYFS010000008">
    <property type="protein sequence ID" value="MBD8084301.1"/>
    <property type="molecule type" value="Genomic_DNA"/>
</dbReference>
<dbReference type="RefSeq" id="WP_191738078.1">
    <property type="nucleotide sequence ID" value="NZ_JACYFS010000008.1"/>
</dbReference>
<comment type="caution">
    <text evidence="2">The sequence shown here is derived from an EMBL/GenBank/DDBJ whole genome shotgun (WGS) entry which is preliminary data.</text>
</comment>
<sequence length="378" mass="44433">MGRRFKVIINYNYDENWIGGTYYVENLIHALNLLSDEEQPALYIKSNNINATEILFKKTAYKYLTVHTTYSNLSKIKRALNKFCKQIFQRNIFSPFEQYDLEFPGLFSEKENFKNKLFWIPDFQEKHLPNFFTPEDISYRDSIYTTIQNCAYAVVFSSEDAKKDFNLFYPHAKPKQFVLNFSTHHQIDILPQKDIVLSKYRIKNDYFLCSNQFWTHKNHIVILNAIKELKDKNIDITVVFTGKESDYRNPDYFKNLQSAVVDLDIASNVKFLGFISREDQIVLLQNCLAIIQPSLFEGWSTVHEDAKAENVFILASDINVNLEQLKHYPNKRFFDPHNPADLCTKIQLGNFSKTSFNYLDSQLSFGKNFTDIIKKIIR</sequence>
<name>A0ABR8ZG71_9FLAO</name>
<dbReference type="PANTHER" id="PTHR46401">
    <property type="entry name" value="GLYCOSYLTRANSFERASE WBBK-RELATED"/>
    <property type="match status" value="1"/>
</dbReference>
<organism evidence="2 3">
    <name type="scientific">Chryseobacterium caseinilyticum</name>
    <dbReference type="NCBI Taxonomy" id="2771428"/>
    <lineage>
        <taxon>Bacteria</taxon>
        <taxon>Pseudomonadati</taxon>
        <taxon>Bacteroidota</taxon>
        <taxon>Flavobacteriia</taxon>
        <taxon>Flavobacteriales</taxon>
        <taxon>Weeksellaceae</taxon>
        <taxon>Chryseobacterium group</taxon>
        <taxon>Chryseobacterium</taxon>
    </lineage>
</organism>
<keyword evidence="3" id="KW-1185">Reference proteome</keyword>
<dbReference type="Proteomes" id="UP000637299">
    <property type="component" value="Unassembled WGS sequence"/>
</dbReference>
<proteinExistence type="predicted"/>